<feature type="transmembrane region" description="Helical" evidence="9">
    <location>
        <begin position="434"/>
        <end position="459"/>
    </location>
</feature>
<evidence type="ECO:0000256" key="2">
    <source>
        <dbReference type="ARBA" id="ARBA00005914"/>
    </source>
</evidence>
<feature type="compositionally biased region" description="Polar residues" evidence="8">
    <location>
        <begin position="117"/>
        <end position="128"/>
    </location>
</feature>
<evidence type="ECO:0000313" key="11">
    <source>
        <dbReference type="Proteomes" id="UP000186922"/>
    </source>
</evidence>
<feature type="transmembrane region" description="Helical" evidence="9">
    <location>
        <begin position="296"/>
        <end position="316"/>
    </location>
</feature>
<keyword evidence="6 9" id="KW-0472">Membrane</keyword>
<feature type="transmembrane region" description="Helical" evidence="9">
    <location>
        <begin position="380"/>
        <end position="399"/>
    </location>
</feature>
<evidence type="ECO:0000313" key="10">
    <source>
        <dbReference type="EMBL" id="GAU96114.1"/>
    </source>
</evidence>
<reference evidence="10 11" key="1">
    <citation type="journal article" date="2016" name="Nat. Commun.">
        <title>Extremotolerant tardigrade genome and improved radiotolerance of human cultured cells by tardigrade-unique protein.</title>
        <authorList>
            <person name="Hashimoto T."/>
            <person name="Horikawa D.D."/>
            <person name="Saito Y."/>
            <person name="Kuwahara H."/>
            <person name="Kozuka-Hata H."/>
            <person name="Shin-I T."/>
            <person name="Minakuchi Y."/>
            <person name="Ohishi K."/>
            <person name="Motoyama A."/>
            <person name="Aizu T."/>
            <person name="Enomoto A."/>
            <person name="Kondo K."/>
            <person name="Tanaka S."/>
            <person name="Hara Y."/>
            <person name="Koshikawa S."/>
            <person name="Sagara H."/>
            <person name="Miura T."/>
            <person name="Yokobori S."/>
            <person name="Miyagawa K."/>
            <person name="Suzuki Y."/>
            <person name="Kubo T."/>
            <person name="Oyama M."/>
            <person name="Kohara Y."/>
            <person name="Fujiyama A."/>
            <person name="Arakawa K."/>
            <person name="Katayama T."/>
            <person name="Toyoda A."/>
            <person name="Kunieda T."/>
        </authorList>
    </citation>
    <scope>NUCLEOTIDE SEQUENCE [LARGE SCALE GENOMIC DNA]</scope>
    <source>
        <strain evidence="10 11">YOKOZUNA-1</strain>
    </source>
</reference>
<evidence type="ECO:0000256" key="6">
    <source>
        <dbReference type="ARBA" id="ARBA00023136"/>
    </source>
</evidence>
<feature type="transmembrane region" description="Helical" evidence="9">
    <location>
        <begin position="550"/>
        <end position="571"/>
    </location>
</feature>
<feature type="compositionally biased region" description="Pro residues" evidence="8">
    <location>
        <begin position="11"/>
        <end position="20"/>
    </location>
</feature>
<comment type="subcellular location">
    <subcellularLocation>
        <location evidence="1">Cell membrane</location>
        <topology evidence="1">Multi-pass membrane protein</topology>
    </subcellularLocation>
</comment>
<dbReference type="Gene3D" id="1.10.3430.10">
    <property type="entry name" value="Ammonium transporter AmtB like domains"/>
    <property type="match status" value="1"/>
</dbReference>
<feature type="transmembrane region" description="Helical" evidence="9">
    <location>
        <begin position="466"/>
        <end position="487"/>
    </location>
</feature>
<keyword evidence="3" id="KW-1003">Cell membrane</keyword>
<evidence type="ECO:0000256" key="7">
    <source>
        <dbReference type="ARBA" id="ARBA00033993"/>
    </source>
</evidence>
<sequence length="649" mass="71239">MTDEKTILDPPVSPKTTPPLPVASQVTISVIEFGPSRAPPPASPVIIPLSHNLPLHDESFKQSLPEGSVNIVLPEPRTSKPPLLHHKVFGVLRSILPIVRPHNLYTAHKGSHDEQGKTSVQLSNSSPAGTAGGRGSTAHRAGPKSGCSNYCRNQSRSSVFASKKATRKCCFSKRCKPKGQPADTEDERDNFGPAESSKKTAPTNGVRLVDKPSGRITRKLFCVDAETGASILDTWLWKYVMGDAPGFSAFTTAQKGRIWWYPLVFLDYCRGAGRLVRVNNPWSGVIFIMAMGLQDVYQLIFGALGAASASATAWCLNTPTIRYKNGAIYFNGFLLGLFIWNNGNYNPQEAAAWWCIVPVLFFGVMSAFVKNALDGVCNMYRVPVSSSPYGLLVLCYLGSQLSTPHPAFPGNGVPIPTGLDVPLGYRAETIVHGIFFSISQVFYCGNFTSVVLCWCAVLLNSPLHCFMLMSGAAIGTYIATLLGVLPLQLYTGMWSFNSMLTMSYLGGHFWVLNGWAFPFSCVAAAFATILCGLLYHVLGSVKLPFCGLPFFLSLCTFLLVASGTDMSFFIHRVRSPTYHERHLVDFLRHRSNNPAPSLYRDRKKFRLPVLSLIFEGQTTLDSVRDEIRPMIKKEVENEIQESSLKKAAT</sequence>
<dbReference type="EMBL" id="BDGG01000003">
    <property type="protein sequence ID" value="GAU96114.1"/>
    <property type="molecule type" value="Genomic_DNA"/>
</dbReference>
<dbReference type="Proteomes" id="UP000186922">
    <property type="component" value="Unassembled WGS sequence"/>
</dbReference>
<dbReference type="AlphaFoldDB" id="A0A1D1V2S8"/>
<feature type="transmembrane region" description="Helical" evidence="9">
    <location>
        <begin position="519"/>
        <end position="538"/>
    </location>
</feature>
<feature type="region of interest" description="Disordered" evidence="8">
    <location>
        <begin position="174"/>
        <end position="205"/>
    </location>
</feature>
<dbReference type="STRING" id="947166.A0A1D1V2S8"/>
<feature type="region of interest" description="Disordered" evidence="8">
    <location>
        <begin position="108"/>
        <end position="148"/>
    </location>
</feature>
<dbReference type="OrthoDB" id="426293at2759"/>
<feature type="transmembrane region" description="Helical" evidence="9">
    <location>
        <begin position="328"/>
        <end position="345"/>
    </location>
</feature>
<name>A0A1D1V2S8_RAMVA</name>
<keyword evidence="5 9" id="KW-1133">Transmembrane helix</keyword>
<evidence type="ECO:0000256" key="5">
    <source>
        <dbReference type="ARBA" id="ARBA00022989"/>
    </source>
</evidence>
<evidence type="ECO:0000256" key="1">
    <source>
        <dbReference type="ARBA" id="ARBA00004651"/>
    </source>
</evidence>
<dbReference type="Pfam" id="PF03253">
    <property type="entry name" value="UT"/>
    <property type="match status" value="1"/>
</dbReference>
<evidence type="ECO:0000256" key="8">
    <source>
        <dbReference type="SAM" id="MobiDB-lite"/>
    </source>
</evidence>
<gene>
    <name evidence="10" type="primary">RvY_07604</name>
    <name evidence="10" type="synonym">RvY_07604.1</name>
    <name evidence="10" type="ORF">RvY_07604-1</name>
</gene>
<proteinExistence type="inferred from homology"/>
<dbReference type="GO" id="GO:0005886">
    <property type="term" value="C:plasma membrane"/>
    <property type="evidence" value="ECO:0007669"/>
    <property type="project" value="UniProtKB-SubCell"/>
</dbReference>
<keyword evidence="4 9" id="KW-0812">Transmembrane</keyword>
<dbReference type="GO" id="GO:0015204">
    <property type="term" value="F:urea transmembrane transporter activity"/>
    <property type="evidence" value="ECO:0007669"/>
    <property type="project" value="InterPro"/>
</dbReference>
<comment type="similarity">
    <text evidence="2">Belongs to the urea transporter family.</text>
</comment>
<dbReference type="InterPro" id="IPR029020">
    <property type="entry name" value="Ammonium/urea_transptr"/>
</dbReference>
<keyword evidence="11" id="KW-1185">Reference proteome</keyword>
<feature type="transmembrane region" description="Helical" evidence="9">
    <location>
        <begin position="351"/>
        <end position="368"/>
    </location>
</feature>
<evidence type="ECO:0000256" key="3">
    <source>
        <dbReference type="ARBA" id="ARBA00022475"/>
    </source>
</evidence>
<feature type="region of interest" description="Disordered" evidence="8">
    <location>
        <begin position="1"/>
        <end position="20"/>
    </location>
</feature>
<dbReference type="InterPro" id="IPR004937">
    <property type="entry name" value="Urea_transporter"/>
</dbReference>
<organism evidence="10 11">
    <name type="scientific">Ramazzottius varieornatus</name>
    <name type="common">Water bear</name>
    <name type="synonym">Tardigrade</name>
    <dbReference type="NCBI Taxonomy" id="947166"/>
    <lineage>
        <taxon>Eukaryota</taxon>
        <taxon>Metazoa</taxon>
        <taxon>Ecdysozoa</taxon>
        <taxon>Tardigrada</taxon>
        <taxon>Eutardigrada</taxon>
        <taxon>Parachela</taxon>
        <taxon>Hypsibioidea</taxon>
        <taxon>Ramazzottiidae</taxon>
        <taxon>Ramazzottius</taxon>
    </lineage>
</organism>
<comment type="catalytic activity">
    <reaction evidence="7">
        <text>urea(in) = urea(out)</text>
        <dbReference type="Rhea" id="RHEA:32799"/>
        <dbReference type="ChEBI" id="CHEBI:16199"/>
    </reaction>
</comment>
<feature type="transmembrane region" description="Helical" evidence="9">
    <location>
        <begin position="493"/>
        <end position="512"/>
    </location>
</feature>
<dbReference type="PANTHER" id="PTHR10464">
    <property type="entry name" value="UREA TRANSPORTER"/>
    <property type="match status" value="1"/>
</dbReference>
<accession>A0A1D1V2S8</accession>
<evidence type="ECO:0000256" key="4">
    <source>
        <dbReference type="ARBA" id="ARBA00022692"/>
    </source>
</evidence>
<protein>
    <submittedName>
        <fullName evidence="10">Uncharacterized protein</fullName>
    </submittedName>
</protein>
<comment type="caution">
    <text evidence="10">The sequence shown here is derived from an EMBL/GenBank/DDBJ whole genome shotgun (WGS) entry which is preliminary data.</text>
</comment>
<evidence type="ECO:0000256" key="9">
    <source>
        <dbReference type="SAM" id="Phobius"/>
    </source>
</evidence>
<dbReference type="PANTHER" id="PTHR10464:SF4">
    <property type="entry name" value="UREA TRANSPORTER"/>
    <property type="match status" value="1"/>
</dbReference>